<dbReference type="Gene3D" id="1.10.630.10">
    <property type="entry name" value="Cytochrome P450"/>
    <property type="match status" value="1"/>
</dbReference>
<evidence type="ECO:0000313" key="18">
    <source>
        <dbReference type="Proteomes" id="UP000494106"/>
    </source>
</evidence>
<dbReference type="PRINTS" id="PR00463">
    <property type="entry name" value="EP450I"/>
</dbReference>
<evidence type="ECO:0000256" key="1">
    <source>
        <dbReference type="ARBA" id="ARBA00001971"/>
    </source>
</evidence>
<dbReference type="PRINTS" id="PR00385">
    <property type="entry name" value="P450"/>
</dbReference>
<dbReference type="GO" id="GO:0020037">
    <property type="term" value="F:heme binding"/>
    <property type="evidence" value="ECO:0007669"/>
    <property type="project" value="InterPro"/>
</dbReference>
<dbReference type="PANTHER" id="PTHR24292:SF104">
    <property type="entry name" value="CYTOCHROME P450 308A1-RELATED"/>
    <property type="match status" value="1"/>
</dbReference>
<comment type="subcellular location">
    <subcellularLocation>
        <location evidence="3">Endoplasmic reticulum membrane</location>
        <topology evidence="3">Peripheral membrane protein</topology>
    </subcellularLocation>
    <subcellularLocation>
        <location evidence="2">Microsome membrane</location>
        <topology evidence="2">Peripheral membrane protein</topology>
    </subcellularLocation>
</comment>
<evidence type="ECO:0000256" key="14">
    <source>
        <dbReference type="ARBA" id="ARBA00047827"/>
    </source>
</evidence>
<dbReference type="EMBL" id="CADEBC010000232">
    <property type="protein sequence ID" value="CAB3226938.1"/>
    <property type="molecule type" value="Genomic_DNA"/>
</dbReference>
<keyword evidence="8" id="KW-0256">Endoplasmic reticulum</keyword>
<evidence type="ECO:0000256" key="15">
    <source>
        <dbReference type="PIRSR" id="PIRSR602401-1"/>
    </source>
</evidence>
<keyword evidence="7 15" id="KW-0479">Metal-binding</keyword>
<comment type="caution">
    <text evidence="17">The sequence shown here is derived from an EMBL/GenBank/DDBJ whole genome shotgun (WGS) entry which is preliminary data.</text>
</comment>
<sequence length="519" mass="60592">MWSLILILWLGVTIYQYFQKKFSYWAKKNVPHLKPVPLLGNYKDYILQKTTVGNVLNEICDKFPEEPYIGSYFGNEPALIVKDPKLIKLILTNDFYYFNGREVSDYTEREPSTKGVFFSHGDKWKVVRQNLTPLYTTAKMRNMFPLIEKCSRVFENLLEEETKMSSVVKVNCLSSRFSLDCVGSAAFGLETNAMQRDFENNHFKIMSERIFEKSTYRGFKNVCRSVWPAFFYGLGFHSYRRDIKDFFENLLTTVFKQRNYNPSTRHDFIDLVLALNKNEYLVGDSISRLKTGEFKKISIKIDEELLSSQCVSFLGAGFDTSATTLALTLFEMAKNEHTQTKVFEEVDKYLDEHDNLLNYDCISKLPYLDACIDETLRLYPSLPNLTREVMEDYTFPTGLTVEKGVRIHLAVGHIQRNATYFPEPEKYRPERFLPEEKRKMTPYTYLSFGEGFRICIGQRFAKMQMMAGLVTVFKSYKVQLAEGQPSTLVFDPRVVINRPRNDVYLKLISRENDRSYKKL</sequence>
<reference evidence="17 18" key="1">
    <citation type="submission" date="2020-04" db="EMBL/GenBank/DDBJ databases">
        <authorList>
            <person name="Wallbank WR R."/>
            <person name="Pardo Diaz C."/>
            <person name="Kozak K."/>
            <person name="Martin S."/>
            <person name="Jiggins C."/>
            <person name="Moest M."/>
            <person name="Warren A I."/>
            <person name="Byers J.R.P. K."/>
            <person name="Montejo-Kovacevich G."/>
            <person name="Yen C E."/>
        </authorList>
    </citation>
    <scope>NUCLEOTIDE SEQUENCE [LARGE SCALE GENOMIC DNA]</scope>
</reference>
<evidence type="ECO:0000256" key="8">
    <source>
        <dbReference type="ARBA" id="ARBA00022824"/>
    </source>
</evidence>
<dbReference type="OrthoDB" id="2789670at2759"/>
<evidence type="ECO:0000256" key="11">
    <source>
        <dbReference type="ARBA" id="ARBA00023004"/>
    </source>
</evidence>
<keyword evidence="16" id="KW-0732">Signal</keyword>
<evidence type="ECO:0000256" key="13">
    <source>
        <dbReference type="ARBA" id="ARBA00023136"/>
    </source>
</evidence>
<evidence type="ECO:0000256" key="7">
    <source>
        <dbReference type="ARBA" id="ARBA00022723"/>
    </source>
</evidence>
<evidence type="ECO:0000256" key="2">
    <source>
        <dbReference type="ARBA" id="ARBA00004174"/>
    </source>
</evidence>
<dbReference type="EC" id="1.14.14.1" evidence="5"/>
<dbReference type="CDD" id="cd11056">
    <property type="entry name" value="CYP6-like"/>
    <property type="match status" value="1"/>
</dbReference>
<name>A0A8S0Z4Z8_ARCPL</name>
<dbReference type="InterPro" id="IPR002401">
    <property type="entry name" value="Cyt_P450_E_grp-I"/>
</dbReference>
<dbReference type="InterPro" id="IPR001128">
    <property type="entry name" value="Cyt_P450"/>
</dbReference>
<keyword evidence="10" id="KW-0560">Oxidoreductase</keyword>
<evidence type="ECO:0000313" key="17">
    <source>
        <dbReference type="EMBL" id="CAB3226938.1"/>
    </source>
</evidence>
<comment type="similarity">
    <text evidence="4">Belongs to the cytochrome P450 family.</text>
</comment>
<dbReference type="PANTHER" id="PTHR24292">
    <property type="entry name" value="CYTOCHROME P450"/>
    <property type="match status" value="1"/>
</dbReference>
<comment type="catalytic activity">
    <reaction evidence="14">
        <text>an organic molecule + reduced [NADPH--hemoprotein reductase] + O2 = an alcohol + oxidized [NADPH--hemoprotein reductase] + H2O + H(+)</text>
        <dbReference type="Rhea" id="RHEA:17149"/>
        <dbReference type="Rhea" id="RHEA-COMP:11964"/>
        <dbReference type="Rhea" id="RHEA-COMP:11965"/>
        <dbReference type="ChEBI" id="CHEBI:15377"/>
        <dbReference type="ChEBI" id="CHEBI:15378"/>
        <dbReference type="ChEBI" id="CHEBI:15379"/>
        <dbReference type="ChEBI" id="CHEBI:30879"/>
        <dbReference type="ChEBI" id="CHEBI:57618"/>
        <dbReference type="ChEBI" id="CHEBI:58210"/>
        <dbReference type="ChEBI" id="CHEBI:142491"/>
        <dbReference type="EC" id="1.14.14.1"/>
    </reaction>
</comment>
<dbReference type="Pfam" id="PF00067">
    <property type="entry name" value="p450"/>
    <property type="match status" value="1"/>
</dbReference>
<keyword evidence="18" id="KW-1185">Reference proteome</keyword>
<evidence type="ECO:0000256" key="6">
    <source>
        <dbReference type="ARBA" id="ARBA00022617"/>
    </source>
</evidence>
<organism evidence="17 18">
    <name type="scientific">Arctia plantaginis</name>
    <name type="common">Wood tiger moth</name>
    <name type="synonym">Phalaena plantaginis</name>
    <dbReference type="NCBI Taxonomy" id="874455"/>
    <lineage>
        <taxon>Eukaryota</taxon>
        <taxon>Metazoa</taxon>
        <taxon>Ecdysozoa</taxon>
        <taxon>Arthropoda</taxon>
        <taxon>Hexapoda</taxon>
        <taxon>Insecta</taxon>
        <taxon>Pterygota</taxon>
        <taxon>Neoptera</taxon>
        <taxon>Endopterygota</taxon>
        <taxon>Lepidoptera</taxon>
        <taxon>Glossata</taxon>
        <taxon>Ditrysia</taxon>
        <taxon>Noctuoidea</taxon>
        <taxon>Erebidae</taxon>
        <taxon>Arctiinae</taxon>
        <taxon>Arctia</taxon>
    </lineage>
</organism>
<keyword evidence="12" id="KW-0503">Monooxygenase</keyword>
<keyword evidence="13" id="KW-0472">Membrane</keyword>
<feature type="signal peptide" evidence="16">
    <location>
        <begin position="1"/>
        <end position="15"/>
    </location>
</feature>
<keyword evidence="9" id="KW-0492">Microsome</keyword>
<dbReference type="InterPro" id="IPR050476">
    <property type="entry name" value="Insect_CytP450_Detox"/>
</dbReference>
<comment type="cofactor">
    <cofactor evidence="1 15">
        <name>heme</name>
        <dbReference type="ChEBI" id="CHEBI:30413"/>
    </cofactor>
</comment>
<evidence type="ECO:0000256" key="12">
    <source>
        <dbReference type="ARBA" id="ARBA00023033"/>
    </source>
</evidence>
<dbReference type="GO" id="GO:0005789">
    <property type="term" value="C:endoplasmic reticulum membrane"/>
    <property type="evidence" value="ECO:0007669"/>
    <property type="project" value="UniProtKB-SubCell"/>
</dbReference>
<proteinExistence type="inferred from homology"/>
<dbReference type="GO" id="GO:0005506">
    <property type="term" value="F:iron ion binding"/>
    <property type="evidence" value="ECO:0007669"/>
    <property type="project" value="InterPro"/>
</dbReference>
<protein>
    <recommendedName>
        <fullName evidence="5">unspecific monooxygenase</fullName>
        <ecNumber evidence="5">1.14.14.1</ecNumber>
    </recommendedName>
</protein>
<evidence type="ECO:0000256" key="9">
    <source>
        <dbReference type="ARBA" id="ARBA00022848"/>
    </source>
</evidence>
<dbReference type="AlphaFoldDB" id="A0A8S0Z4Z8"/>
<dbReference type="FunFam" id="1.10.630.10:FF:000042">
    <property type="entry name" value="Cytochrome P450"/>
    <property type="match status" value="1"/>
</dbReference>
<accession>A0A8S0Z4Z8</accession>
<dbReference type="SUPFAM" id="SSF48264">
    <property type="entry name" value="Cytochrome P450"/>
    <property type="match status" value="1"/>
</dbReference>
<evidence type="ECO:0000256" key="4">
    <source>
        <dbReference type="ARBA" id="ARBA00010617"/>
    </source>
</evidence>
<keyword evidence="11 15" id="KW-0408">Iron</keyword>
<keyword evidence="6 15" id="KW-0349">Heme</keyword>
<gene>
    <name evidence="17" type="ORF">APLA_LOCUS3153</name>
</gene>
<feature type="chain" id="PRO_5035732021" description="unspecific monooxygenase" evidence="16">
    <location>
        <begin position="16"/>
        <end position="519"/>
    </location>
</feature>
<feature type="binding site" description="axial binding residue" evidence="15">
    <location>
        <position position="455"/>
    </location>
    <ligand>
        <name>heme</name>
        <dbReference type="ChEBI" id="CHEBI:30413"/>
    </ligand>
    <ligandPart>
        <name>Fe</name>
        <dbReference type="ChEBI" id="CHEBI:18248"/>
    </ligandPart>
</feature>
<evidence type="ECO:0000256" key="10">
    <source>
        <dbReference type="ARBA" id="ARBA00023002"/>
    </source>
</evidence>
<evidence type="ECO:0000256" key="3">
    <source>
        <dbReference type="ARBA" id="ARBA00004406"/>
    </source>
</evidence>
<dbReference type="InterPro" id="IPR036396">
    <property type="entry name" value="Cyt_P450_sf"/>
</dbReference>
<evidence type="ECO:0000256" key="5">
    <source>
        <dbReference type="ARBA" id="ARBA00012109"/>
    </source>
</evidence>
<evidence type="ECO:0000256" key="16">
    <source>
        <dbReference type="SAM" id="SignalP"/>
    </source>
</evidence>
<dbReference type="Proteomes" id="UP000494106">
    <property type="component" value="Unassembled WGS sequence"/>
</dbReference>
<dbReference type="GO" id="GO:0016712">
    <property type="term" value="F:oxidoreductase activity, acting on paired donors, with incorporation or reduction of molecular oxygen, reduced flavin or flavoprotein as one donor, and incorporation of one atom of oxygen"/>
    <property type="evidence" value="ECO:0007669"/>
    <property type="project" value="UniProtKB-EC"/>
</dbReference>